<evidence type="ECO:0000256" key="1">
    <source>
        <dbReference type="SAM" id="Coils"/>
    </source>
</evidence>
<organism evidence="3 4">
    <name type="scientific">Symbiodinium microadriaticum</name>
    <name type="common">Dinoflagellate</name>
    <name type="synonym">Zooxanthella microadriatica</name>
    <dbReference type="NCBI Taxonomy" id="2951"/>
    <lineage>
        <taxon>Eukaryota</taxon>
        <taxon>Sar</taxon>
        <taxon>Alveolata</taxon>
        <taxon>Dinophyceae</taxon>
        <taxon>Suessiales</taxon>
        <taxon>Symbiodiniaceae</taxon>
        <taxon>Symbiodinium</taxon>
    </lineage>
</organism>
<sequence>MGRGRKWEQPEWQQPSSGRWQIWDGAWPKTQRPSTDHKSVSFPKYDAASASHAGSKGGKKGGKGTWEDASAQLGARDTWGWALQDGLNTARKAETRVRHLAQLRETKLLQWKSHEAELKRHYLAEKQRHKKDVARLDEELAAALQNQEHARAQVVSVVLSQQDAAGDGEEPGSLEDANWEQMTGEWQMTMEHDSPEAVLRRAMAATRGPQPMDISGGQRHAGAPGLGAPAAMEGPGNAAYPVAYSMHAPNHGPGADGTAPLEASLPSAAGVGSHGNPVSGQGVPYLGSPSNPLKQVASPGLSGRGRQVVPGAPRLGIKARTPPATTRSVGPSLDDKLDAKRAADTFKHPVLNPIPEQNAGPPAPSPEMVGRPPEPVIAGVPVTSLIHDDSDDDGLRELDVEDWHDAVHKVEEMVNANHPPSQVPDELSSSTVCPPPMCQACPWTPITGDEGPEFTKCHFRVMSPRYQDEYVYLDMRIPGVTSDEAIREVQDCLVSLRLSFAKSLVPTTPQMNAGYATLILRGSWHSQYGDVIVVFDFRKLGGPSYAKRCCLVGTFYEIRQEALKHGFGHWDVYLFGGNEPLQPGARFRMVHGGVIQYCPAGYRPTWHGTFDSKFFAKRYWQESPLLLAVKPRAILLLGIGTTAFHDPADPDAPSLAQAAGLMVSRDEWHITLTPPSPGTQLDALWRGHICAGVLAVENHAPPASSVDERLCIFIDARQVGQRLVCTWVGHPDVPIDYLARFANVHRLPVGYHLSIARATPSALVNHIRVSNGDVVVLGFRSEDDSDFGSDPQESDRDDPDEDPDASTTKPDSASESDSPAPESTQGNGSSADSGRSRSPHRQGRLHGVCCFLGSCSVLSRAALRVLKQTLACSFRRMCMWTGCDRLQDAFPDGLAQLTPASLSDRKTMTFEPLCMKASPPPTLPQRLAAPAGEWRDLPGTGNAHHNEEELATIDAFLEPVQVDEDPDSSDEESDGSGRMATFLVLVPDCIPEQVEVWIDQALDERDVVDLVNDERNHQRYLLFSCLRPVWPQPARHWGALLAFPPWAETEHIACFDTRSLDGRLFAIGVPQVATREQFCSLAGGLDPFVISVFPYGSDRPLGPNELANFVAGGLVVLSPGSSFSPGPWGQHYCCVQEGGHRAITHDRSSDPHIDQACARALQLHPDTFLLETASPAVTDVAVKGVHCADIVAVVPHEAWAGEIVPTVVFLDCRPLLQGFSITLAEAGQVCYSSLMDDLDTFTPGGWQLQLDPISVDEGFFGVTPGCTITASYVPLSSDEEEPSAVPWEGYDSRRHHDDDGPPPDDDGDDPAPPEIEGTHSPPRSRSPVRNRQDPDAAPSACLPHRDRKVLMDGAFFARSGLLLGTMLAIAWLSQNPGVALLWCQILQSFRIGGGFLLLLKLKVPFPLVLVGWLLASSEFAYAVQTRPPPAGFELSRVSEAHRDCVRDTNAHSSFLPAAHHTSALTGHRRIPTPCRNLPRSTEFMVLHDLRTLLEDSVAQPASQAFFLASTLLEVLEEHFHPVDCQRDMCHEHPLTLELDRLLPSPDFPCPTPDFYDHSQQCCRLPGDPDLVNRIFDRAPFSQLPRAPGGLYRPERFLSWLSQGCAGRSPAPNETLVVTSDGSHNSDSGTTGWGVTFSLRSHPEEDSPGEFVGCLCGSLIPFLPFLDKTATPDAYDAEVAGLLWSAVALLQLPVSCRVLVRADNVAALGGVQGTMGMRASALCLAARALHASVAIMLPGNVGYAHVRGHAGEPSNEMADALARRGSEGLSVHGPFFLDVPLFLAENASVAQWLPHLCLSRRDPAALPRQHEHFMTWTRDADPCVHPPEFSMRPFLRAFPDSGGPSVADAEGTPVGICLASYNALSLLDGSKDSQAGLHGAVGRPTLLQRSFHSVDVRIAGVQECRTPAGRMQCGDYVRFSSGCDQRSCFGVELWVHEGGPCQASSVVVLHNTPTILVASAKVAQMPIKLLVGHAPHRGHTSEVRCAGWRNIAHLCHSFSHGDPWIFLLDANCRVGSRESMAVGGHHADPEDDAGLLFHDLLMELGLCAPSTFSAFMTGPGGTLRQKRNGDFARSDFVCIPVSWTSGICHAWVEPGISAGHSVMDHVAPMLSLAFRTSLGSHASKRAARPDAGAIADPENASVVHAILQQAPRPSWQTDVHEHAAEVVDYLYTQLVQHFPLNKKRLRASFLSDSSATLHQAVSALRHAVRAKQSALRLTYLRCAFQSWCSPETAFDSLFSGTWLWRLRTRLGGCCMLLRRFGRQLREQCRRDKSLHLAKLADEVATAPSGETHRAVKRILRPKKFRRTAADPLPVLEKPDGSLCTTATEVAESWREYFRVLEGGLEVTDRELVQQCRHAQSSHEGPDILDSASMPTWLSLEAAFRHSAPRKASGPDLVPPSICRAFAPQLAELFWPLLLKTICRSCEPIGLKGGVMFHISKGKPGSQRTCSSHRGILAQSCLSKVFHRSLRGLVVQHWQKFALPLQLGGRVGCSAVFGHLCSRSVLCFARKLGLSAGLLFVDLQAAYYAVVRETILGGGLVDRPVPEIASALGLDSEDLQILKHFAEEEPILQSQGVNPLLLSLARELHRQTWFVLAEDPSASIVATQRGTRPGGTLADVLFNVLFAKVLARRQTDPDAFPMVPWEGTRTPFPTAQKARAPKMRISDVVYADDLCTPACFVCGDCRHDGHSHSARGRGHLRFGSYGIRLVILVPPDQELLTALTALSSATDQEIFDLVSSFIAPLPMLRQTIITWMESLPAGDLAEAASDVLLILRPEHICSSICGWVVGQPVMSSFIPDIKVPVYRPPGASLPVKWFGGLDADWVSRWNLRACPTFSMPLGDLLGAPLQCNGFCIRFPVPPGHAVSFSPASMPLRELRSQIEWLSLLLRTLPCLLGTASLGIPVSLFIPVEAAAAAFKEQIDVVKAEVSEVVDGFLQALGTEVDGLTDTDQRMKEVLERMSSKLDAFDHTLGANGGSAKIPWPTRNVAAAEPKAEVAPPGWQEAQAQAGPQA</sequence>
<proteinExistence type="predicted"/>
<feature type="region of interest" description="Disordered" evidence="2">
    <location>
        <begin position="781"/>
        <end position="840"/>
    </location>
</feature>
<feature type="region of interest" description="Disordered" evidence="2">
    <location>
        <begin position="1"/>
        <end position="71"/>
    </location>
</feature>
<feature type="region of interest" description="Disordered" evidence="2">
    <location>
        <begin position="251"/>
        <end position="335"/>
    </location>
</feature>
<protein>
    <submittedName>
        <fullName evidence="3">Uncharacterized protein</fullName>
    </submittedName>
</protein>
<gene>
    <name evidence="3" type="ORF">AK812_SmicGene4248</name>
</gene>
<dbReference type="InterPro" id="IPR012337">
    <property type="entry name" value="RNaseH-like_sf"/>
</dbReference>
<evidence type="ECO:0000313" key="3">
    <source>
        <dbReference type="EMBL" id="OLQ11919.1"/>
    </source>
</evidence>
<dbReference type="Proteomes" id="UP000186817">
    <property type="component" value="Unassembled WGS sequence"/>
</dbReference>
<feature type="compositionally biased region" description="Acidic residues" evidence="2">
    <location>
        <begin position="1300"/>
        <end position="1311"/>
    </location>
</feature>
<dbReference type="OrthoDB" id="412486at2759"/>
<keyword evidence="4" id="KW-1185">Reference proteome</keyword>
<dbReference type="EMBL" id="LSRX01000052">
    <property type="protein sequence ID" value="OLQ11919.1"/>
    <property type="molecule type" value="Genomic_DNA"/>
</dbReference>
<feature type="compositionally biased region" description="Low complexity" evidence="2">
    <location>
        <begin position="2989"/>
        <end position="2998"/>
    </location>
</feature>
<feature type="compositionally biased region" description="Low complexity" evidence="2">
    <location>
        <begin position="1320"/>
        <end position="1329"/>
    </location>
</feature>
<dbReference type="InterPro" id="IPR002156">
    <property type="entry name" value="RNaseH_domain"/>
</dbReference>
<feature type="compositionally biased region" description="Basic and acidic residues" evidence="2">
    <location>
        <begin position="1290"/>
        <end position="1299"/>
    </location>
</feature>
<feature type="region of interest" description="Disordered" evidence="2">
    <location>
        <begin position="1273"/>
        <end position="1342"/>
    </location>
</feature>
<dbReference type="GO" id="GO:0004523">
    <property type="term" value="F:RNA-DNA hybrid ribonuclease activity"/>
    <property type="evidence" value="ECO:0007669"/>
    <property type="project" value="InterPro"/>
</dbReference>
<feature type="compositionally biased region" description="Low complexity" evidence="2">
    <location>
        <begin position="810"/>
        <end position="823"/>
    </location>
</feature>
<accession>A0A1Q9EWX9</accession>
<comment type="caution">
    <text evidence="3">The sequence shown here is derived from an EMBL/GenBank/DDBJ whole genome shotgun (WGS) entry which is preliminary data.</text>
</comment>
<reference evidence="3 4" key="1">
    <citation type="submission" date="2016-02" db="EMBL/GenBank/DDBJ databases">
        <title>Genome analysis of coral dinoflagellate symbionts highlights evolutionary adaptations to a symbiotic lifestyle.</title>
        <authorList>
            <person name="Aranda M."/>
            <person name="Li Y."/>
            <person name="Liew Y.J."/>
            <person name="Baumgarten S."/>
            <person name="Simakov O."/>
            <person name="Wilson M."/>
            <person name="Piel J."/>
            <person name="Ashoor H."/>
            <person name="Bougouffa S."/>
            <person name="Bajic V.B."/>
            <person name="Ryu T."/>
            <person name="Ravasi T."/>
            <person name="Bayer T."/>
            <person name="Micklem G."/>
            <person name="Kim H."/>
            <person name="Bhak J."/>
            <person name="Lajeunesse T.C."/>
            <person name="Voolstra C.R."/>
        </authorList>
    </citation>
    <scope>NUCLEOTIDE SEQUENCE [LARGE SCALE GENOMIC DNA]</scope>
    <source>
        <strain evidence="3 4">CCMP2467</strain>
    </source>
</reference>
<feature type="compositionally biased region" description="Acidic residues" evidence="2">
    <location>
        <begin position="795"/>
        <end position="804"/>
    </location>
</feature>
<dbReference type="GO" id="GO:0003676">
    <property type="term" value="F:nucleic acid binding"/>
    <property type="evidence" value="ECO:0007669"/>
    <property type="project" value="InterPro"/>
</dbReference>
<evidence type="ECO:0000256" key="2">
    <source>
        <dbReference type="SAM" id="MobiDB-lite"/>
    </source>
</evidence>
<keyword evidence="1" id="KW-0175">Coiled coil</keyword>
<dbReference type="PROSITE" id="PS50879">
    <property type="entry name" value="RNASE_H_1"/>
    <property type="match status" value="1"/>
</dbReference>
<feature type="compositionally biased region" description="Polar residues" evidence="2">
    <location>
        <begin position="824"/>
        <end position="833"/>
    </location>
</feature>
<name>A0A1Q9EWX9_SYMMI</name>
<evidence type="ECO:0000313" key="4">
    <source>
        <dbReference type="Proteomes" id="UP000186817"/>
    </source>
</evidence>
<feature type="coiled-coil region" evidence="1">
    <location>
        <begin position="119"/>
        <end position="153"/>
    </location>
</feature>
<feature type="region of interest" description="Disordered" evidence="2">
    <location>
        <begin position="2989"/>
        <end position="3011"/>
    </location>
</feature>
<dbReference type="Gene3D" id="3.30.420.10">
    <property type="entry name" value="Ribonuclease H-like superfamily/Ribonuclease H"/>
    <property type="match status" value="1"/>
</dbReference>
<dbReference type="InterPro" id="IPR036397">
    <property type="entry name" value="RNaseH_sf"/>
</dbReference>
<dbReference type="SUPFAM" id="SSF53098">
    <property type="entry name" value="Ribonuclease H-like"/>
    <property type="match status" value="1"/>
</dbReference>